<dbReference type="CDD" id="cd04301">
    <property type="entry name" value="NAT_SF"/>
    <property type="match status" value="1"/>
</dbReference>
<dbReference type="AlphaFoldDB" id="A0A556N768"/>
<keyword evidence="1 4" id="KW-0808">Transferase</keyword>
<protein>
    <submittedName>
        <fullName evidence="4">GNAT family N-acetyltransferase</fullName>
    </submittedName>
</protein>
<feature type="domain" description="N-acetyltransferase" evidence="3">
    <location>
        <begin position="1"/>
        <end position="150"/>
    </location>
</feature>
<keyword evidence="2" id="KW-0012">Acyltransferase</keyword>
<keyword evidence="5" id="KW-1185">Reference proteome</keyword>
<evidence type="ECO:0000313" key="4">
    <source>
        <dbReference type="EMBL" id="TSJ47970.1"/>
    </source>
</evidence>
<accession>A0A556N768</accession>
<dbReference type="GO" id="GO:0016747">
    <property type="term" value="F:acyltransferase activity, transferring groups other than amino-acyl groups"/>
    <property type="evidence" value="ECO:0007669"/>
    <property type="project" value="InterPro"/>
</dbReference>
<gene>
    <name evidence="4" type="ORF">FO442_02220</name>
</gene>
<evidence type="ECO:0000313" key="5">
    <source>
        <dbReference type="Proteomes" id="UP000316008"/>
    </source>
</evidence>
<sequence>MITLKRTTSDNPDFRGLVSELDNYLAIRNGEANEFFAQFNQIDRIKHVVLVYEEERAAGCGAMKEYRPGTMEIKRMFVPADQRGKGIASLVLNELESWAKELGCSRCILETGDDMKEAVALYTKHHYRVIPNYGQYTNVVDSICFEKDIL</sequence>
<dbReference type="PANTHER" id="PTHR43877">
    <property type="entry name" value="AMINOALKYLPHOSPHONATE N-ACETYLTRANSFERASE-RELATED-RELATED"/>
    <property type="match status" value="1"/>
</dbReference>
<reference evidence="4 5" key="1">
    <citation type="submission" date="2019-07" db="EMBL/GenBank/DDBJ databases">
        <authorList>
            <person name="Huq M.A."/>
        </authorList>
    </citation>
    <scope>NUCLEOTIDE SEQUENCE [LARGE SCALE GENOMIC DNA]</scope>
    <source>
        <strain evidence="4 5">MAH-3</strain>
    </source>
</reference>
<dbReference type="Proteomes" id="UP000316008">
    <property type="component" value="Unassembled WGS sequence"/>
</dbReference>
<dbReference type="PROSITE" id="PS51186">
    <property type="entry name" value="GNAT"/>
    <property type="match status" value="1"/>
</dbReference>
<evidence type="ECO:0000259" key="3">
    <source>
        <dbReference type="PROSITE" id="PS51186"/>
    </source>
</evidence>
<organism evidence="4 5">
    <name type="scientific">Fluviicola chungangensis</name>
    <dbReference type="NCBI Taxonomy" id="2597671"/>
    <lineage>
        <taxon>Bacteria</taxon>
        <taxon>Pseudomonadati</taxon>
        <taxon>Bacteroidota</taxon>
        <taxon>Flavobacteriia</taxon>
        <taxon>Flavobacteriales</taxon>
        <taxon>Crocinitomicaceae</taxon>
        <taxon>Fluviicola</taxon>
    </lineage>
</organism>
<dbReference type="OrthoDB" id="9803233at2"/>
<comment type="caution">
    <text evidence="4">The sequence shown here is derived from an EMBL/GenBank/DDBJ whole genome shotgun (WGS) entry which is preliminary data.</text>
</comment>
<evidence type="ECO:0000256" key="1">
    <source>
        <dbReference type="ARBA" id="ARBA00022679"/>
    </source>
</evidence>
<dbReference type="InterPro" id="IPR016181">
    <property type="entry name" value="Acyl_CoA_acyltransferase"/>
</dbReference>
<dbReference type="Gene3D" id="3.40.630.30">
    <property type="match status" value="1"/>
</dbReference>
<dbReference type="SUPFAM" id="SSF55729">
    <property type="entry name" value="Acyl-CoA N-acyltransferases (Nat)"/>
    <property type="match status" value="1"/>
</dbReference>
<dbReference type="RefSeq" id="WP_144331505.1">
    <property type="nucleotide sequence ID" value="NZ_VLPL01000001.1"/>
</dbReference>
<dbReference type="InterPro" id="IPR000182">
    <property type="entry name" value="GNAT_dom"/>
</dbReference>
<evidence type="ECO:0000256" key="2">
    <source>
        <dbReference type="ARBA" id="ARBA00023315"/>
    </source>
</evidence>
<name>A0A556N768_9FLAO</name>
<proteinExistence type="predicted"/>
<dbReference type="EMBL" id="VLPL01000001">
    <property type="protein sequence ID" value="TSJ47970.1"/>
    <property type="molecule type" value="Genomic_DNA"/>
</dbReference>
<dbReference type="InterPro" id="IPR050832">
    <property type="entry name" value="Bact_Acetyltransf"/>
</dbReference>
<dbReference type="Pfam" id="PF00583">
    <property type="entry name" value="Acetyltransf_1"/>
    <property type="match status" value="1"/>
</dbReference>
<dbReference type="PANTHER" id="PTHR43877:SF2">
    <property type="entry name" value="AMINOALKYLPHOSPHONATE N-ACETYLTRANSFERASE-RELATED"/>
    <property type="match status" value="1"/>
</dbReference>